<dbReference type="PROSITE" id="PS00560">
    <property type="entry name" value="CARBOXYPEPT_SER_HIS"/>
    <property type="match status" value="1"/>
</dbReference>
<dbReference type="GO" id="GO:0006508">
    <property type="term" value="P:proteolysis"/>
    <property type="evidence" value="ECO:0007669"/>
    <property type="project" value="UniProtKB-KW"/>
</dbReference>
<dbReference type="SUPFAM" id="SSF53474">
    <property type="entry name" value="alpha/beta-Hydrolases"/>
    <property type="match status" value="1"/>
</dbReference>
<comment type="similarity">
    <text evidence="1 7">Belongs to the peptidase S10 family.</text>
</comment>
<evidence type="ECO:0000313" key="9">
    <source>
        <dbReference type="Proteomes" id="UP000574390"/>
    </source>
</evidence>
<dbReference type="InterPro" id="IPR029058">
    <property type="entry name" value="AB_hydrolase_fold"/>
</dbReference>
<evidence type="ECO:0000256" key="2">
    <source>
        <dbReference type="ARBA" id="ARBA00022645"/>
    </source>
</evidence>
<accession>A0A7J6SAQ3</accession>
<protein>
    <recommendedName>
        <fullName evidence="7">Carboxypeptidase</fullName>
        <ecNumber evidence="7">3.4.16.-</ecNumber>
    </recommendedName>
</protein>
<reference evidence="8 9" key="1">
    <citation type="submission" date="2020-04" db="EMBL/GenBank/DDBJ databases">
        <title>Perkinsus olseni comparative genomics.</title>
        <authorList>
            <person name="Bogema D.R."/>
        </authorList>
    </citation>
    <scope>NUCLEOTIDE SEQUENCE [LARGE SCALE GENOMIC DNA]</scope>
    <source>
        <strain evidence="8">ATCC PRA-205</strain>
    </source>
</reference>
<keyword evidence="6" id="KW-0325">Glycoprotein</keyword>
<evidence type="ECO:0000256" key="4">
    <source>
        <dbReference type="ARBA" id="ARBA00022729"/>
    </source>
</evidence>
<dbReference type="InterPro" id="IPR033124">
    <property type="entry name" value="Ser_caboxypep_his_AS"/>
</dbReference>
<dbReference type="PANTHER" id="PTHR11802:SF113">
    <property type="entry name" value="SERINE CARBOXYPEPTIDASE CTSA-4.1"/>
    <property type="match status" value="1"/>
</dbReference>
<dbReference type="PRINTS" id="PR00724">
    <property type="entry name" value="CRBOXYPTASEC"/>
</dbReference>
<evidence type="ECO:0000256" key="1">
    <source>
        <dbReference type="ARBA" id="ARBA00009431"/>
    </source>
</evidence>
<dbReference type="Gene3D" id="3.40.50.1820">
    <property type="entry name" value="alpha/beta hydrolase"/>
    <property type="match status" value="1"/>
</dbReference>
<keyword evidence="5 7" id="KW-0378">Hydrolase</keyword>
<comment type="caution">
    <text evidence="8">The sequence shown here is derived from an EMBL/GenBank/DDBJ whole genome shotgun (WGS) entry which is preliminary data.</text>
</comment>
<keyword evidence="4 7" id="KW-0732">Signal</keyword>
<keyword evidence="3 7" id="KW-0645">Protease</keyword>
<dbReference type="PANTHER" id="PTHR11802">
    <property type="entry name" value="SERINE PROTEASE FAMILY S10 SERINE CARBOXYPEPTIDASE"/>
    <property type="match status" value="1"/>
</dbReference>
<proteinExistence type="inferred from homology"/>
<evidence type="ECO:0000256" key="3">
    <source>
        <dbReference type="ARBA" id="ARBA00022670"/>
    </source>
</evidence>
<dbReference type="InterPro" id="IPR018202">
    <property type="entry name" value="Ser_caboxypep_ser_AS"/>
</dbReference>
<keyword evidence="2 7" id="KW-0121">Carboxypeptidase</keyword>
<dbReference type="AlphaFoldDB" id="A0A7J6SAQ3"/>
<feature type="chain" id="PRO_5029951308" description="Carboxypeptidase" evidence="7">
    <location>
        <begin position="21"/>
        <end position="516"/>
    </location>
</feature>
<name>A0A7J6SAQ3_PEROL</name>
<dbReference type="EC" id="3.4.16.-" evidence="7"/>
<dbReference type="GO" id="GO:0004185">
    <property type="term" value="F:serine-type carboxypeptidase activity"/>
    <property type="evidence" value="ECO:0007669"/>
    <property type="project" value="UniProtKB-UniRule"/>
</dbReference>
<evidence type="ECO:0000256" key="5">
    <source>
        <dbReference type="ARBA" id="ARBA00022801"/>
    </source>
</evidence>
<sequence>MGRPPGLLAALLLCAGAALGRRLSLDTDGYLGPVQGRSSSPYVFDVRESSRGGPCDPNVRQISGYITLREHTTRYFFMFFESRRSPETDPMIVWINGGPGFSSMAGMVLENGPCRVANGGKETEINSHSWTSKANGIWIDQPAGTGFSTGPLISSTKRAGELLSQFLHAFFGKYPQYNRRVFLAGESYAGQFIPETLMRIRIDERAGAKPVIDIVGIAIGNGYFSSDRVWRSYPRMAYESGTAPRRVSAAQYNSMVAAAEDCVKETPSCLTGRLSCQALYDRCSKKLIDPISDAKWSIYDLRVKCGPFADCLDDRPIRAYFNNPTVQKAIGTHIGWKSSNENVTAAFHIRELFSTSAEKQLARLLAEGISVLLYAGDQDFLCNWLSVLETAEQLDWPGKSRFASATESPFKLSSSELGATVRTVERLGGLGGLTFARVVNASHMVPQDAPEAALLLMNDFIGRARVRRPQLLKGELAKQLRSPKPLSFGLASLKASSLSLMEETFTEAMFSTKVFK</sequence>
<dbReference type="Proteomes" id="UP000574390">
    <property type="component" value="Unassembled WGS sequence"/>
</dbReference>
<evidence type="ECO:0000313" key="8">
    <source>
        <dbReference type="EMBL" id="KAF4730039.1"/>
    </source>
</evidence>
<gene>
    <name evidence="8" type="ORF">FOZ62_007224</name>
</gene>
<dbReference type="PROSITE" id="PS00131">
    <property type="entry name" value="CARBOXYPEPT_SER_SER"/>
    <property type="match status" value="1"/>
</dbReference>
<dbReference type="Gene3D" id="1.10.287.410">
    <property type="match status" value="1"/>
</dbReference>
<feature type="signal peptide" evidence="7">
    <location>
        <begin position="1"/>
        <end position="20"/>
    </location>
</feature>
<evidence type="ECO:0000256" key="6">
    <source>
        <dbReference type="ARBA" id="ARBA00023180"/>
    </source>
</evidence>
<organism evidence="8 9">
    <name type="scientific">Perkinsus olseni</name>
    <name type="common">Perkinsus atlanticus</name>
    <dbReference type="NCBI Taxonomy" id="32597"/>
    <lineage>
        <taxon>Eukaryota</taxon>
        <taxon>Sar</taxon>
        <taxon>Alveolata</taxon>
        <taxon>Perkinsozoa</taxon>
        <taxon>Perkinsea</taxon>
        <taxon>Perkinsida</taxon>
        <taxon>Perkinsidae</taxon>
        <taxon>Perkinsus</taxon>
    </lineage>
</organism>
<dbReference type="InterPro" id="IPR001563">
    <property type="entry name" value="Peptidase_S10"/>
</dbReference>
<evidence type="ECO:0000256" key="7">
    <source>
        <dbReference type="RuleBase" id="RU361156"/>
    </source>
</evidence>
<dbReference type="EMBL" id="JABANM010016070">
    <property type="protein sequence ID" value="KAF4730039.1"/>
    <property type="molecule type" value="Genomic_DNA"/>
</dbReference>
<feature type="non-terminal residue" evidence="8">
    <location>
        <position position="516"/>
    </location>
</feature>
<dbReference type="Pfam" id="PF00450">
    <property type="entry name" value="Peptidase_S10"/>
    <property type="match status" value="1"/>
</dbReference>